<feature type="domain" description="tRNA(Ile)-lysidine/2-thiocytidine synthase N-terminal" evidence="7">
    <location>
        <begin position="10"/>
        <end position="190"/>
    </location>
</feature>
<evidence type="ECO:0000313" key="9">
    <source>
        <dbReference type="Proteomes" id="UP000242141"/>
    </source>
</evidence>
<evidence type="ECO:0000256" key="5">
    <source>
        <dbReference type="ARBA" id="ARBA00048539"/>
    </source>
</evidence>
<dbReference type="Proteomes" id="UP000242141">
    <property type="component" value="Unassembled WGS sequence"/>
</dbReference>
<dbReference type="EMBL" id="CWGI01000001">
    <property type="protein sequence ID" value="CRX37150.1"/>
    <property type="molecule type" value="Genomic_DNA"/>
</dbReference>
<dbReference type="GO" id="GO:0005737">
    <property type="term" value="C:cytoplasm"/>
    <property type="evidence" value="ECO:0007669"/>
    <property type="project" value="UniProtKB-SubCell"/>
</dbReference>
<dbReference type="GO" id="GO:0006400">
    <property type="term" value="P:tRNA modification"/>
    <property type="evidence" value="ECO:0007669"/>
    <property type="project" value="UniProtKB-UniRule"/>
</dbReference>
<dbReference type="Pfam" id="PF01171">
    <property type="entry name" value="ATP_bind_3"/>
    <property type="match status" value="1"/>
</dbReference>
<dbReference type="HAMAP" id="MF_01161">
    <property type="entry name" value="tRNA_Ile_lys_synt"/>
    <property type="match status" value="1"/>
</dbReference>
<comment type="similarity">
    <text evidence="6">Belongs to the tRNA(Ile)-lysidine synthase family.</text>
</comment>
<proteinExistence type="inferred from homology"/>
<evidence type="ECO:0000256" key="6">
    <source>
        <dbReference type="HAMAP-Rule" id="MF_01161"/>
    </source>
</evidence>
<keyword evidence="1 6" id="KW-0436">Ligase</keyword>
<comment type="subcellular location">
    <subcellularLocation>
        <location evidence="6">Cytoplasm</location>
    </subcellularLocation>
</comment>
<dbReference type="CDD" id="cd01992">
    <property type="entry name" value="TilS_N"/>
    <property type="match status" value="1"/>
</dbReference>
<evidence type="ECO:0000256" key="2">
    <source>
        <dbReference type="ARBA" id="ARBA00022694"/>
    </source>
</evidence>
<feature type="binding site" evidence="6">
    <location>
        <begin position="15"/>
        <end position="20"/>
    </location>
    <ligand>
        <name>ATP</name>
        <dbReference type="ChEBI" id="CHEBI:30616"/>
    </ligand>
</feature>
<dbReference type="GO" id="GO:0005524">
    <property type="term" value="F:ATP binding"/>
    <property type="evidence" value="ECO:0007669"/>
    <property type="project" value="UniProtKB-UniRule"/>
</dbReference>
<dbReference type="GO" id="GO:0032267">
    <property type="term" value="F:tRNA(Ile)-lysidine synthase activity"/>
    <property type="evidence" value="ECO:0007669"/>
    <property type="project" value="UniProtKB-EC"/>
</dbReference>
<dbReference type="EC" id="6.3.4.19" evidence="6"/>
<dbReference type="PANTHER" id="PTHR43033:SF1">
    <property type="entry name" value="TRNA(ILE)-LYSIDINE SYNTHASE-RELATED"/>
    <property type="match status" value="1"/>
</dbReference>
<dbReference type="Gene3D" id="3.40.50.620">
    <property type="entry name" value="HUPs"/>
    <property type="match status" value="1"/>
</dbReference>
<dbReference type="InterPro" id="IPR012094">
    <property type="entry name" value="tRNA_Ile_lys_synt"/>
</dbReference>
<evidence type="ECO:0000259" key="7">
    <source>
        <dbReference type="Pfam" id="PF01171"/>
    </source>
</evidence>
<sequence length="312" mass="37903">MVKILKNNYIMVAVSGGPDSIFLITKLLKKYQKIIVAHVNYHFRKESNQEEEFVKLFCQKNNLIFESLSVNQEIKDKYLKINKNQEAFARLIRYDFFKEIANKYHTNYLFLGHHKDDFLETAIMQEKRSNKYLFYGILKKSTYQNLILIRPLIDRYWKEEIIEKLNKNLIDYKIDKSNFSDKYLRNQIRKDLFLLSLKEKEKIFKYYQNLNKANEFKRRKIEKIFKNWKIKDFEIIFFNNQNTNIKEALIYKYLSTEFIDQNISINKNKLDAIINFINNNRGDKNYRIKNNIFIKIKNKNLIIFDNDLIIKS</sequence>
<evidence type="ECO:0000256" key="1">
    <source>
        <dbReference type="ARBA" id="ARBA00022598"/>
    </source>
</evidence>
<keyword evidence="3 6" id="KW-0547">Nucleotide-binding</keyword>
<evidence type="ECO:0000313" key="8">
    <source>
        <dbReference type="EMBL" id="CRX37150.1"/>
    </source>
</evidence>
<evidence type="ECO:0000256" key="3">
    <source>
        <dbReference type="ARBA" id="ARBA00022741"/>
    </source>
</evidence>
<keyword evidence="4 6" id="KW-0067">ATP-binding</keyword>
<gene>
    <name evidence="6" type="primary">tilS</name>
    <name evidence="8" type="ORF">HEPPS_03690</name>
</gene>
<dbReference type="InterPro" id="IPR012795">
    <property type="entry name" value="tRNA_Ile_lys_synt_N"/>
</dbReference>
<comment type="function">
    <text evidence="6">Ligates lysine onto the cytidine present at position 34 of the AUA codon-specific tRNA(Ile) that contains the anticodon CAU, in an ATP-dependent manner. Cytidine is converted to lysidine, thus changing the amino acid specificity of the tRNA from methionine to isoleucine.</text>
</comment>
<accession>A0A0G7ZLW9</accession>
<dbReference type="PANTHER" id="PTHR43033">
    <property type="entry name" value="TRNA(ILE)-LYSIDINE SYNTHASE-RELATED"/>
    <property type="match status" value="1"/>
</dbReference>
<keyword evidence="6" id="KW-0963">Cytoplasm</keyword>
<dbReference type="InterPro" id="IPR011063">
    <property type="entry name" value="TilS/TtcA_N"/>
</dbReference>
<organism evidence="8 9">
    <name type="scientific">Candidatus Hepatoplasma crinochetorum</name>
    <dbReference type="NCBI Taxonomy" id="295596"/>
    <lineage>
        <taxon>Bacteria</taxon>
        <taxon>Bacillati</taxon>
        <taxon>Mycoplasmatota</taxon>
        <taxon>Mollicutes</taxon>
        <taxon>Candidatus Hepatoplasmataceae</taxon>
        <taxon>Candidatus Hepatoplasma</taxon>
    </lineage>
</organism>
<comment type="catalytic activity">
    <reaction evidence="5 6">
        <text>cytidine(34) in tRNA(Ile2) + L-lysine + ATP = lysidine(34) in tRNA(Ile2) + AMP + diphosphate + H(+)</text>
        <dbReference type="Rhea" id="RHEA:43744"/>
        <dbReference type="Rhea" id="RHEA-COMP:10625"/>
        <dbReference type="Rhea" id="RHEA-COMP:10670"/>
        <dbReference type="ChEBI" id="CHEBI:15378"/>
        <dbReference type="ChEBI" id="CHEBI:30616"/>
        <dbReference type="ChEBI" id="CHEBI:32551"/>
        <dbReference type="ChEBI" id="CHEBI:33019"/>
        <dbReference type="ChEBI" id="CHEBI:82748"/>
        <dbReference type="ChEBI" id="CHEBI:83665"/>
        <dbReference type="ChEBI" id="CHEBI:456215"/>
        <dbReference type="EC" id="6.3.4.19"/>
    </reaction>
</comment>
<reference evidence="9" key="1">
    <citation type="submission" date="2015-05" db="EMBL/GenBank/DDBJ databases">
        <authorList>
            <person name="Collingro A."/>
        </authorList>
    </citation>
    <scope>NUCLEOTIDE SEQUENCE [LARGE SCALE GENOMIC DNA]</scope>
    <source>
        <strain evidence="9">Ps</strain>
    </source>
</reference>
<dbReference type="SUPFAM" id="SSF52402">
    <property type="entry name" value="Adenine nucleotide alpha hydrolases-like"/>
    <property type="match status" value="1"/>
</dbReference>
<protein>
    <recommendedName>
        <fullName evidence="6">tRNA(Ile)-lysidine synthase</fullName>
        <ecNumber evidence="6">6.3.4.19</ecNumber>
    </recommendedName>
    <alternativeName>
        <fullName evidence="6">tRNA(Ile)-2-lysyl-cytidine synthase</fullName>
    </alternativeName>
    <alternativeName>
        <fullName evidence="6">tRNA(Ile)-lysidine synthetase</fullName>
    </alternativeName>
</protein>
<name>A0A0G7ZLW9_9MOLU</name>
<keyword evidence="9" id="KW-1185">Reference proteome</keyword>
<keyword evidence="2 6" id="KW-0819">tRNA processing</keyword>
<dbReference type="NCBIfam" id="TIGR02432">
    <property type="entry name" value="lysidine_TilS_N"/>
    <property type="match status" value="1"/>
</dbReference>
<dbReference type="AlphaFoldDB" id="A0A0G7ZLW9"/>
<comment type="domain">
    <text evidence="6">The N-terminal region contains the highly conserved SGGXDS motif, predicted to be a P-loop motif involved in ATP binding.</text>
</comment>
<evidence type="ECO:0000256" key="4">
    <source>
        <dbReference type="ARBA" id="ARBA00022840"/>
    </source>
</evidence>
<dbReference type="InterPro" id="IPR014729">
    <property type="entry name" value="Rossmann-like_a/b/a_fold"/>
</dbReference>